<dbReference type="InterPro" id="IPR050708">
    <property type="entry name" value="T6SS_VgrG/RHS"/>
</dbReference>
<dbReference type="NCBIfam" id="TIGR03696">
    <property type="entry name" value="Rhs_assc_core"/>
    <property type="match status" value="1"/>
</dbReference>
<reference evidence="1 2" key="1">
    <citation type="submission" date="2017-01" db="EMBL/GenBank/DDBJ databases">
        <authorList>
            <person name="Mah S.A."/>
            <person name="Swanson W.J."/>
            <person name="Moy G.W."/>
            <person name="Vacquier V.D."/>
        </authorList>
    </citation>
    <scope>NUCLEOTIDE SEQUENCE [LARGE SCALE GENOMIC DNA]</scope>
    <source>
        <strain evidence="1 2">DSM 16927</strain>
    </source>
</reference>
<dbReference type="Proteomes" id="UP000186106">
    <property type="component" value="Unassembled WGS sequence"/>
</dbReference>
<dbReference type="PANTHER" id="PTHR32305">
    <property type="match status" value="1"/>
</dbReference>
<dbReference type="SUPFAM" id="SSF55486">
    <property type="entry name" value="Metalloproteases ('zincins'), catalytic domain"/>
    <property type="match status" value="1"/>
</dbReference>
<gene>
    <name evidence="1" type="ORF">SAMN05421768_102466</name>
</gene>
<dbReference type="AlphaFoldDB" id="A0A1N7I3E7"/>
<proteinExistence type="predicted"/>
<protein>
    <submittedName>
        <fullName evidence="1">RHS repeat-associated core domain-containing protein</fullName>
    </submittedName>
</protein>
<evidence type="ECO:0000313" key="1">
    <source>
        <dbReference type="EMBL" id="SIS31605.1"/>
    </source>
</evidence>
<organism evidence="1 2">
    <name type="scientific">Chryseobacterium joostei</name>
    <dbReference type="NCBI Taxonomy" id="112234"/>
    <lineage>
        <taxon>Bacteria</taxon>
        <taxon>Pseudomonadati</taxon>
        <taxon>Bacteroidota</taxon>
        <taxon>Flavobacteriia</taxon>
        <taxon>Flavobacteriales</taxon>
        <taxon>Weeksellaceae</taxon>
        <taxon>Chryseobacterium group</taxon>
        <taxon>Chryseobacterium</taxon>
    </lineage>
</organism>
<dbReference type="Gene3D" id="3.40.390.10">
    <property type="entry name" value="Collagenase (Catalytic Domain)"/>
    <property type="match status" value="1"/>
</dbReference>
<dbReference type="STRING" id="112234.SAMN05421768_102466"/>
<evidence type="ECO:0000313" key="2">
    <source>
        <dbReference type="Proteomes" id="UP000186106"/>
    </source>
</evidence>
<accession>A0A1N7I3E7</accession>
<dbReference type="Pfam" id="PF13582">
    <property type="entry name" value="Reprolysin_3"/>
    <property type="match status" value="1"/>
</dbReference>
<dbReference type="PANTHER" id="PTHR32305:SF15">
    <property type="entry name" value="PROTEIN RHSA-RELATED"/>
    <property type="match status" value="1"/>
</dbReference>
<name>A0A1N7I3E7_9FLAO</name>
<dbReference type="GO" id="GO:0008237">
    <property type="term" value="F:metallopeptidase activity"/>
    <property type="evidence" value="ECO:0007669"/>
    <property type="project" value="InterPro"/>
</dbReference>
<dbReference type="InterPro" id="IPR024079">
    <property type="entry name" value="MetalloPept_cat_dom_sf"/>
</dbReference>
<dbReference type="EMBL" id="FTNZ01000002">
    <property type="protein sequence ID" value="SIS31605.1"/>
    <property type="molecule type" value="Genomic_DNA"/>
</dbReference>
<sequence>MSFAKNSEGALEVTDTNNYYPFGLNHIGGSSSSKIGSHYNYKYNRKELQETGMYDYGARMYMADLGRWGVIDPLAEKMRRHTPYNYAANNPVFYIDPDGMLSVSSLQQMWDNTTSSSTWTNNGNGTFDGGENDDIRTTINSSRREGNTEYKNVNMTVTMKVLNLSGADLSSTIFSKSKGSVSLKEFQGLGYQSYGASINSSVYISSFNIEYEVVNSFDKIGKNDHVMMIVDEVVDSNAGGGDTLGWGTLGGRIGAVEKKTIGSNLFNDVVKHELGHNLGLDHSNSGLMTAFTSGSTSLSNPEKNTIYTASGLGVILSNGMTGKSFSSQASWLKGWDKTPSATLARDFYKKNVKK</sequence>
<dbReference type="Gene3D" id="2.180.10.10">
    <property type="entry name" value="RHS repeat-associated core"/>
    <property type="match status" value="1"/>
</dbReference>
<dbReference type="InterPro" id="IPR022385">
    <property type="entry name" value="Rhs_assc_core"/>
</dbReference>